<proteinExistence type="predicted"/>
<protein>
    <submittedName>
        <fullName evidence="1">Uncharacterized protein</fullName>
    </submittedName>
</protein>
<keyword evidence="2" id="KW-1185">Reference proteome</keyword>
<dbReference type="RefSeq" id="WP_230731563.1">
    <property type="nucleotide sequence ID" value="NZ_CP075567.1"/>
</dbReference>
<gene>
    <name evidence="1" type="ORF">KJY40_18070</name>
</gene>
<evidence type="ECO:0000313" key="1">
    <source>
        <dbReference type="EMBL" id="UFP97962.1"/>
    </source>
</evidence>
<accession>A0ABY3PVP9</accession>
<dbReference type="EMBL" id="CP075567">
    <property type="protein sequence ID" value="UFP97962.1"/>
    <property type="molecule type" value="Genomic_DNA"/>
</dbReference>
<evidence type="ECO:0000313" key="2">
    <source>
        <dbReference type="Proteomes" id="UP001162907"/>
    </source>
</evidence>
<reference evidence="1 2" key="1">
    <citation type="journal article" date="2022" name="Int. J. Syst. Evol. Microbiol.">
        <title>Pseudomonas fitomaticsae sp. nov., isolated at Marimurtra Botanical Garden in Blanes, Catalonia, Spain.</title>
        <authorList>
            <person name="Atanasov K.E."/>
            <person name="Galbis D.M."/>
            <person name="Cornado D."/>
            <person name="Serpico A."/>
            <person name="Sanchez G."/>
            <person name="Bosch M."/>
            <person name="Ferrer A."/>
            <person name="Altabella T."/>
        </authorList>
    </citation>
    <scope>NUCLEOTIDE SEQUENCE [LARGE SCALE GENOMIC DNA]</scope>
    <source>
        <strain evidence="1 2">FIT81</strain>
    </source>
</reference>
<dbReference type="Proteomes" id="UP001162907">
    <property type="component" value="Chromosome"/>
</dbReference>
<sequence>MYVKGRKFDINTKARIYSLIVLKGRCIFNEDMLGLYMGLKPRPGRTFYGDLSGAVDMLLYFFMNDEVSACMAGRGPLQELFDEVKQEYLDERDERMFRLAMEDIKNIYEERVDFMIGSSFLDFTVGSFSVFEFWMGRLYDRIKETDADRRVRKAEFVVRQIKRYNDAKDEVTRQAAVKKIMEEGSPFMSAKGKLDHIFSKLSADYARDAKKDLEIVGFYRAQRNTVHNLGIHAGEEDLKLLLDSGEVTLNVNEPSRTNDWATSIELCYELMNIYMAIIYDLKRFDEECCVIYKD</sequence>
<name>A0ABY3PVP9_9PSED</name>
<organism evidence="1 2">
    <name type="scientific">Pseudomonas fitomaticsae</name>
    <dbReference type="NCBI Taxonomy" id="2837969"/>
    <lineage>
        <taxon>Bacteria</taxon>
        <taxon>Pseudomonadati</taxon>
        <taxon>Pseudomonadota</taxon>
        <taxon>Gammaproteobacteria</taxon>
        <taxon>Pseudomonadales</taxon>
        <taxon>Pseudomonadaceae</taxon>
        <taxon>Pseudomonas</taxon>
    </lineage>
</organism>